<dbReference type="AlphaFoldDB" id="A0AAW0C9Q3"/>
<evidence type="ECO:0000313" key="2">
    <source>
        <dbReference type="EMBL" id="KAK7035411.1"/>
    </source>
</evidence>
<gene>
    <name evidence="2" type="ORF">VNI00_011942</name>
</gene>
<evidence type="ECO:0000313" key="3">
    <source>
        <dbReference type="Proteomes" id="UP001383192"/>
    </source>
</evidence>
<dbReference type="EMBL" id="JAYKXP010000053">
    <property type="protein sequence ID" value="KAK7035411.1"/>
    <property type="molecule type" value="Genomic_DNA"/>
</dbReference>
<proteinExistence type="predicted"/>
<feature type="compositionally biased region" description="Polar residues" evidence="1">
    <location>
        <begin position="1"/>
        <end position="19"/>
    </location>
</feature>
<comment type="caution">
    <text evidence="2">The sequence shown here is derived from an EMBL/GenBank/DDBJ whole genome shotgun (WGS) entry which is preliminary data.</text>
</comment>
<name>A0AAW0C9Q3_9AGAR</name>
<feature type="region of interest" description="Disordered" evidence="1">
    <location>
        <begin position="1"/>
        <end position="22"/>
    </location>
</feature>
<reference evidence="2 3" key="1">
    <citation type="submission" date="2024-01" db="EMBL/GenBank/DDBJ databases">
        <title>A draft genome for a cacao thread blight-causing isolate of Paramarasmius palmivorus.</title>
        <authorList>
            <person name="Baruah I.K."/>
            <person name="Bukari Y."/>
            <person name="Amoako-Attah I."/>
            <person name="Meinhardt L.W."/>
            <person name="Bailey B.A."/>
            <person name="Cohen S.P."/>
        </authorList>
    </citation>
    <scope>NUCLEOTIDE SEQUENCE [LARGE SCALE GENOMIC DNA]</scope>
    <source>
        <strain evidence="2 3">GH-12</strain>
    </source>
</reference>
<organism evidence="2 3">
    <name type="scientific">Paramarasmius palmivorus</name>
    <dbReference type="NCBI Taxonomy" id="297713"/>
    <lineage>
        <taxon>Eukaryota</taxon>
        <taxon>Fungi</taxon>
        <taxon>Dikarya</taxon>
        <taxon>Basidiomycota</taxon>
        <taxon>Agaricomycotina</taxon>
        <taxon>Agaricomycetes</taxon>
        <taxon>Agaricomycetidae</taxon>
        <taxon>Agaricales</taxon>
        <taxon>Marasmiineae</taxon>
        <taxon>Marasmiaceae</taxon>
        <taxon>Paramarasmius</taxon>
    </lineage>
</organism>
<accession>A0AAW0C9Q3</accession>
<sequence length="207" mass="23547">MSLTDVSSLNATQDNTVPAKSSKTELLEKLKAINTPSMEREPWVLTELPDHYYPWPQINFEPPIFLYGVAMTEEEIAEFALHVGIPDVKGKDDALSRINTVTRQLCEHLTHACGLEDRGRHISLQPCDSREGRWAFTLATNFTAESFRALFIHANKVLVQEFKPIGKEPKWYLQRGDNTKGDWSIPLSVVRRSSPIVYVDIPDFFSD</sequence>
<dbReference type="Proteomes" id="UP001383192">
    <property type="component" value="Unassembled WGS sequence"/>
</dbReference>
<keyword evidence="3" id="KW-1185">Reference proteome</keyword>
<protein>
    <submittedName>
        <fullName evidence="2">Uncharacterized protein</fullName>
    </submittedName>
</protein>
<evidence type="ECO:0000256" key="1">
    <source>
        <dbReference type="SAM" id="MobiDB-lite"/>
    </source>
</evidence>